<evidence type="ECO:0000256" key="1">
    <source>
        <dbReference type="SAM" id="MobiDB-lite"/>
    </source>
</evidence>
<dbReference type="PANTHER" id="PTHR35046:SF18">
    <property type="entry name" value="RNA-DIRECTED DNA POLYMERASE"/>
    <property type="match status" value="1"/>
</dbReference>
<keyword evidence="4" id="KW-1185">Reference proteome</keyword>
<dbReference type="InterPro" id="IPR005162">
    <property type="entry name" value="Retrotrans_gag_dom"/>
</dbReference>
<accession>A0A484LKT8</accession>
<dbReference type="AlphaFoldDB" id="A0A484LKT8"/>
<name>A0A484LKT8_9ASTE</name>
<proteinExistence type="predicted"/>
<dbReference type="Pfam" id="PF03732">
    <property type="entry name" value="Retrotrans_gag"/>
    <property type="match status" value="1"/>
</dbReference>
<dbReference type="OrthoDB" id="1934635at2759"/>
<dbReference type="PANTHER" id="PTHR35046">
    <property type="entry name" value="ZINC KNUCKLE (CCHC-TYPE) FAMILY PROTEIN"/>
    <property type="match status" value="1"/>
</dbReference>
<organism evidence="3 4">
    <name type="scientific">Cuscuta campestris</name>
    <dbReference type="NCBI Taxonomy" id="132261"/>
    <lineage>
        <taxon>Eukaryota</taxon>
        <taxon>Viridiplantae</taxon>
        <taxon>Streptophyta</taxon>
        <taxon>Embryophyta</taxon>
        <taxon>Tracheophyta</taxon>
        <taxon>Spermatophyta</taxon>
        <taxon>Magnoliopsida</taxon>
        <taxon>eudicotyledons</taxon>
        <taxon>Gunneridae</taxon>
        <taxon>Pentapetalae</taxon>
        <taxon>asterids</taxon>
        <taxon>lamiids</taxon>
        <taxon>Solanales</taxon>
        <taxon>Convolvulaceae</taxon>
        <taxon>Cuscuteae</taxon>
        <taxon>Cuscuta</taxon>
        <taxon>Cuscuta subgen. Grammica</taxon>
        <taxon>Cuscuta sect. Cleistogrammica</taxon>
    </lineage>
</organism>
<evidence type="ECO:0000313" key="4">
    <source>
        <dbReference type="Proteomes" id="UP000595140"/>
    </source>
</evidence>
<dbReference type="Proteomes" id="UP000595140">
    <property type="component" value="Unassembled WGS sequence"/>
</dbReference>
<sequence length="402" mass="46238">MGNEPPRREQHLDNVEVITDLQRQNKVMRQQIVELTRRLAADDFIDWLNEVDRIFEYKDVPDRDKVKLVAIKLHGRASAWWEQMRRSHEKKGKPKINDWEKMKGKMRAHFLPFGYTQTLFQRLHTLRQGTRSVDDYTEEFYQLIARNDLPESRSSLWPDIWRACVSRCRMFSTSIHYGLFLRHTNGPLQLRSSRIGSRANECKKPALQKSKSMFVEENIVVDDDEVEEFGGPVYDDYAEDDVLYGDGRENLVVHKSLLAPKDDSKDGDEDSNLPVEVQQLLDEFSHLMPDELPPGSVNRIADALSRHNNLLSTMSSRVTGFEVFADMYEADPSFGTIFLEIVLGQNPSGVLDLAPIPRVGRNHPRAEEMIENLRSIHDQEDVVNSRASSFQPGETDAGEDPN</sequence>
<evidence type="ECO:0000313" key="3">
    <source>
        <dbReference type="EMBL" id="VFQ77112.1"/>
    </source>
</evidence>
<feature type="region of interest" description="Disordered" evidence="1">
    <location>
        <begin position="381"/>
        <end position="402"/>
    </location>
</feature>
<protein>
    <recommendedName>
        <fullName evidence="2">Retrotransposon gag domain-containing protein</fullName>
    </recommendedName>
</protein>
<gene>
    <name evidence="3" type="ORF">CCAM_LOCUS18888</name>
</gene>
<evidence type="ECO:0000259" key="2">
    <source>
        <dbReference type="Pfam" id="PF03732"/>
    </source>
</evidence>
<reference evidence="3 4" key="1">
    <citation type="submission" date="2018-04" db="EMBL/GenBank/DDBJ databases">
        <authorList>
            <person name="Vogel A."/>
        </authorList>
    </citation>
    <scope>NUCLEOTIDE SEQUENCE [LARGE SCALE GENOMIC DNA]</scope>
</reference>
<feature type="domain" description="Retrotransposon gag" evidence="2">
    <location>
        <begin position="67"/>
        <end position="148"/>
    </location>
</feature>
<dbReference type="EMBL" id="OOIL02001613">
    <property type="protein sequence ID" value="VFQ77112.1"/>
    <property type="molecule type" value="Genomic_DNA"/>
</dbReference>